<dbReference type="InParanoid" id="A0A1Z5K618"/>
<feature type="compositionally biased region" description="Low complexity" evidence="1">
    <location>
        <begin position="236"/>
        <end position="245"/>
    </location>
</feature>
<evidence type="ECO:0000256" key="1">
    <source>
        <dbReference type="SAM" id="MobiDB-lite"/>
    </source>
</evidence>
<feature type="compositionally biased region" description="Acidic residues" evidence="1">
    <location>
        <begin position="193"/>
        <end position="208"/>
    </location>
</feature>
<sequence>MRTCNDIKRYRRGVLPLFFCIFQAVDSFVVIIPQRTIWSSKTTKATTHHLSLSQNSNDHEEEDRMQQLRSLLEASWNQSLMGNIPTTPMAAAQEIADCFFSHQDSAGVSIIDLQLPSLDLRQGTRWYDAVLAADVAHLLVERLIQRQRDHNVDASVVSEQTPSSSKKALLLVRDEATVRTIERVWEKRAVSFTEDDMEEEENDDEDELSNNNEETAVMYDDFADFGFLESIAAVDSSSTSSSGASDTEQKSQTRDTETIDRRRIQLQSLFGDASISEGADMEDKVIRALQSNVVPFLNPQLDEIDTIAMIAPVTRPEVMAIRALVQKYSKTKRIILINPHFAKPRPMELQQARTVYSLRPFLVRAKDSRETLTKIVVLKRKQEWELFVSDSSSGQFERLAVNYPKGVDAMDGPSMEWVAACAQQYLQQKNAGSQ</sequence>
<gene>
    <name evidence="2" type="ORF">FisN_28Lh087</name>
</gene>
<feature type="region of interest" description="Disordered" evidence="1">
    <location>
        <begin position="192"/>
        <end position="211"/>
    </location>
</feature>
<dbReference type="AlphaFoldDB" id="A0A1Z5K618"/>
<accession>A0A1Z5K618</accession>
<evidence type="ECO:0008006" key="4">
    <source>
        <dbReference type="Google" id="ProtNLM"/>
    </source>
</evidence>
<feature type="compositionally biased region" description="Basic and acidic residues" evidence="1">
    <location>
        <begin position="247"/>
        <end position="258"/>
    </location>
</feature>
<dbReference type="EMBL" id="BDSP01000166">
    <property type="protein sequence ID" value="GAX21398.1"/>
    <property type="molecule type" value="Genomic_DNA"/>
</dbReference>
<reference evidence="2 3" key="1">
    <citation type="journal article" date="2015" name="Plant Cell">
        <title>Oil accumulation by the oleaginous diatom Fistulifera solaris as revealed by the genome and transcriptome.</title>
        <authorList>
            <person name="Tanaka T."/>
            <person name="Maeda Y."/>
            <person name="Veluchamy A."/>
            <person name="Tanaka M."/>
            <person name="Abida H."/>
            <person name="Marechal E."/>
            <person name="Bowler C."/>
            <person name="Muto M."/>
            <person name="Sunaga Y."/>
            <person name="Tanaka M."/>
            <person name="Yoshino T."/>
            <person name="Taniguchi T."/>
            <person name="Fukuda Y."/>
            <person name="Nemoto M."/>
            <person name="Matsumoto M."/>
            <person name="Wong P.S."/>
            <person name="Aburatani S."/>
            <person name="Fujibuchi W."/>
        </authorList>
    </citation>
    <scope>NUCLEOTIDE SEQUENCE [LARGE SCALE GENOMIC DNA]</scope>
    <source>
        <strain evidence="2 3">JPCC DA0580</strain>
    </source>
</reference>
<protein>
    <recommendedName>
        <fullName evidence="4">DUF1995 domain-containing protein</fullName>
    </recommendedName>
</protein>
<evidence type="ECO:0000313" key="3">
    <source>
        <dbReference type="Proteomes" id="UP000198406"/>
    </source>
</evidence>
<name>A0A1Z5K618_FISSO</name>
<evidence type="ECO:0000313" key="2">
    <source>
        <dbReference type="EMBL" id="GAX21398.1"/>
    </source>
</evidence>
<comment type="caution">
    <text evidence="2">The sequence shown here is derived from an EMBL/GenBank/DDBJ whole genome shotgun (WGS) entry which is preliminary data.</text>
</comment>
<dbReference type="OrthoDB" id="46522at2759"/>
<keyword evidence="3" id="KW-1185">Reference proteome</keyword>
<proteinExistence type="predicted"/>
<dbReference type="Proteomes" id="UP000198406">
    <property type="component" value="Unassembled WGS sequence"/>
</dbReference>
<organism evidence="2 3">
    <name type="scientific">Fistulifera solaris</name>
    <name type="common">Oleaginous diatom</name>
    <dbReference type="NCBI Taxonomy" id="1519565"/>
    <lineage>
        <taxon>Eukaryota</taxon>
        <taxon>Sar</taxon>
        <taxon>Stramenopiles</taxon>
        <taxon>Ochrophyta</taxon>
        <taxon>Bacillariophyta</taxon>
        <taxon>Bacillariophyceae</taxon>
        <taxon>Bacillariophycidae</taxon>
        <taxon>Naviculales</taxon>
        <taxon>Naviculaceae</taxon>
        <taxon>Fistulifera</taxon>
    </lineage>
</organism>
<feature type="region of interest" description="Disordered" evidence="1">
    <location>
        <begin position="236"/>
        <end position="258"/>
    </location>
</feature>